<reference evidence="1 2" key="1">
    <citation type="journal article" date="1999" name="Science">
        <title>Genome sequence of the radioresistant bacterium Deinococcus radiodurans R1.</title>
        <authorList>
            <person name="White O."/>
            <person name="Eisen J.A."/>
            <person name="Heidelberg J.F."/>
            <person name="Hickey E.K."/>
            <person name="Peterson J.D."/>
            <person name="Dodson R.J."/>
            <person name="Haft D.H."/>
            <person name="Gwinn M.L."/>
            <person name="Nelson W.C."/>
            <person name="Richardson D.L."/>
            <person name="Moffat K.S."/>
            <person name="Qin H."/>
            <person name="Jiang L."/>
            <person name="Pamphile W."/>
            <person name="Crosby M."/>
            <person name="Shen M."/>
            <person name="Vamathevan J.J."/>
            <person name="Lam P."/>
            <person name="McDonald L."/>
            <person name="Utterback T."/>
            <person name="Zalewski C."/>
            <person name="Makarova K.S."/>
            <person name="Aravind L."/>
            <person name="Daly M.J."/>
            <person name="Minton K.W."/>
            <person name="Fleischmann R.D."/>
            <person name="Ketchum K.A."/>
            <person name="Nelson K.E."/>
            <person name="Salzberg S."/>
            <person name="Smith H.O."/>
            <person name="Venter J.C."/>
            <person name="Fraser C.M."/>
        </authorList>
    </citation>
    <scope>NUCLEOTIDE SEQUENCE [LARGE SCALE GENOMIC DNA]</scope>
    <source>
        <strain evidence="2">ATCC 13939 / DSM 20539 / JCM 16871 / LMG 4051 / NBRC 15346 / NCIMB 9279 / R1 / VKM B-1422</strain>
    </source>
</reference>
<protein>
    <submittedName>
        <fullName evidence="1">HicB-related protein</fullName>
    </submittedName>
</protein>
<dbReference type="GO" id="GO:0006355">
    <property type="term" value="P:regulation of DNA-templated transcription"/>
    <property type="evidence" value="ECO:0007669"/>
    <property type="project" value="InterPro"/>
</dbReference>
<keyword evidence="2" id="KW-1185">Reference proteome</keyword>
<dbReference type="GeneID" id="99615487"/>
<sequence>MTTLEYRGYIGSVTFDAEAEILHGTVVNTRDVITFQGESVSEIKQAFKESVEDYLAFCAELGEEPEKPMSGKFNVRISPLLHAQAVAMAQSQEISLNTLVERAINDVVNRSASVDAQSAQDHQPNTDEECDSDREIYDVAIHWSGTRLAKASSVMTSMQQSLEVRVTN</sequence>
<evidence type="ECO:0000313" key="1">
    <source>
        <dbReference type="EMBL" id="AAF12611.1"/>
    </source>
</evidence>
<dbReference type="InParanoid" id="Q9RZI7"/>
<dbReference type="EnsemblBacteria" id="AAF12611">
    <property type="protein sequence ID" value="AAF12611"/>
    <property type="gene ID" value="DR_B0141"/>
</dbReference>
<dbReference type="SUPFAM" id="SSF143100">
    <property type="entry name" value="TTHA1013/TTHA0281-like"/>
    <property type="match status" value="1"/>
</dbReference>
<dbReference type="SUPFAM" id="SSF47598">
    <property type="entry name" value="Ribbon-helix-helix"/>
    <property type="match status" value="1"/>
</dbReference>
<dbReference type="EMBL" id="AE001826">
    <property type="protein sequence ID" value="AAF12611.1"/>
    <property type="molecule type" value="Genomic_DNA"/>
</dbReference>
<gene>
    <name evidence="1" type="ordered locus">DR_B0141</name>
</gene>
<dbReference type="KEGG" id="dra:DR_B0141"/>
<dbReference type="InterPro" id="IPR010985">
    <property type="entry name" value="Ribbon_hlx_hlx"/>
</dbReference>
<proteinExistence type="predicted"/>
<organism evidence="1 2">
    <name type="scientific">Deinococcus radiodurans (strain ATCC 13939 / DSM 20539 / JCM 16871 / CCUG 27074 / LMG 4051 / NBRC 15346 / NCIMB 9279 / VKM B-1422 / R1)</name>
    <dbReference type="NCBI Taxonomy" id="243230"/>
    <lineage>
        <taxon>Bacteria</taxon>
        <taxon>Thermotogati</taxon>
        <taxon>Deinococcota</taxon>
        <taxon>Deinococci</taxon>
        <taxon>Deinococcales</taxon>
        <taxon>Deinococcaceae</taxon>
        <taxon>Deinococcus</taxon>
    </lineage>
</organism>
<dbReference type="HOGENOM" id="CLU_134927_0_0_0"/>
<dbReference type="AlphaFoldDB" id="Q9RZI7"/>
<dbReference type="InterPro" id="IPR035069">
    <property type="entry name" value="TTHA1013/TTHA0281-like"/>
</dbReference>
<dbReference type="PIR" id="G75633">
    <property type="entry name" value="G75633"/>
</dbReference>
<geneLocation type="plasmid" evidence="2">
    <name>megaplasmid MP1</name>
</geneLocation>
<dbReference type="InterPro" id="IPR008651">
    <property type="entry name" value="Uncharacterised_HicB"/>
</dbReference>
<keyword evidence="1" id="KW-0614">Plasmid</keyword>
<dbReference type="Proteomes" id="UP000002524">
    <property type="component" value="Plasmid MP1"/>
</dbReference>
<dbReference type="OrthoDB" id="5297106at2"/>
<name>Q9RZI7_DEIRA</name>
<dbReference type="Pfam" id="PF05534">
    <property type="entry name" value="HicB"/>
    <property type="match status" value="1"/>
</dbReference>
<evidence type="ECO:0000313" key="2">
    <source>
        <dbReference type="Proteomes" id="UP000002524"/>
    </source>
</evidence>
<accession>Q9RZI7</accession>
<dbReference type="RefSeq" id="WP_010884027.1">
    <property type="nucleotide sequence ID" value="NC_000958.1"/>
</dbReference>